<dbReference type="Gene3D" id="3.30.1330.40">
    <property type="entry name" value="RutC-like"/>
    <property type="match status" value="1"/>
</dbReference>
<dbReference type="Pfam" id="PF14588">
    <property type="entry name" value="YjgF_endoribonc"/>
    <property type="match status" value="1"/>
</dbReference>
<gene>
    <name evidence="2" type="ORF">SAMN04490197_0831</name>
</gene>
<reference evidence="2 3" key="1">
    <citation type="submission" date="2016-10" db="EMBL/GenBank/DDBJ databases">
        <authorList>
            <person name="Varghese N."/>
            <person name="Submissions S."/>
        </authorList>
    </citation>
    <scope>NUCLEOTIDE SEQUENCE [LARGE SCALE GENOMIC DNA]</scope>
    <source>
        <strain evidence="2 3">BS2775</strain>
    </source>
</reference>
<dbReference type="EMBL" id="LT629782">
    <property type="protein sequence ID" value="SDT91456.1"/>
    <property type="molecule type" value="Genomic_DNA"/>
</dbReference>
<evidence type="ECO:0000313" key="3">
    <source>
        <dbReference type="Proteomes" id="UP000183653"/>
    </source>
</evidence>
<dbReference type="GeneID" id="61617747"/>
<evidence type="ECO:0000313" key="2">
    <source>
        <dbReference type="EMBL" id="SDT91456.1"/>
    </source>
</evidence>
<dbReference type="PANTHER" id="PTHR43760:SF1">
    <property type="entry name" value="ENDORIBONUCLEASE L-PSP_CHORISMATE MUTASE-LIKE DOMAIN-CONTAINING PROTEIN"/>
    <property type="match status" value="1"/>
</dbReference>
<dbReference type="CDD" id="cd02199">
    <property type="entry name" value="YjgF_YER057c_UK114_like_1"/>
    <property type="match status" value="1"/>
</dbReference>
<evidence type="ECO:0000259" key="1">
    <source>
        <dbReference type="Pfam" id="PF14588"/>
    </source>
</evidence>
<dbReference type="RefSeq" id="WP_057722411.1">
    <property type="nucleotide sequence ID" value="NZ_CP027723.1"/>
</dbReference>
<dbReference type="Proteomes" id="UP000183653">
    <property type="component" value="Chromosome I"/>
</dbReference>
<name>A0A1H2E8E6_9PSED</name>
<feature type="domain" description="Endoribonuclease L-PSP/chorismate mutase-like" evidence="1">
    <location>
        <begin position="8"/>
        <end position="135"/>
    </location>
</feature>
<dbReference type="SUPFAM" id="SSF55298">
    <property type="entry name" value="YjgF-like"/>
    <property type="match status" value="1"/>
</dbReference>
<dbReference type="InterPro" id="IPR013813">
    <property type="entry name" value="Endoribo_LPSP/chorism_mut-like"/>
</dbReference>
<dbReference type="OrthoDB" id="9806350at2"/>
<protein>
    <submittedName>
        <fullName evidence="2">Enamine deaminase RidA, house cleaning of reactive enamine intermediates, YjgF/YER057c/UK114 family</fullName>
    </submittedName>
</protein>
<keyword evidence="3" id="KW-1185">Reference proteome</keyword>
<proteinExistence type="predicted"/>
<sequence length="154" mass="16394">MDDVLLRMKELGLQLPALNVKGGNYNLYTVQGDLLFVSGQVCLKDNVLHCKGTVGVDLSIEEAQEAASLCALNLLAIVNLACQGDFSTVRVLKVNGFIKCLPDFEQQAKVLDGASNLLVSVFGEERGKHARAAVGVAALPRGAPVEVEAVFALR</sequence>
<accession>A0A1H2E8E6</accession>
<dbReference type="PANTHER" id="PTHR43760">
    <property type="entry name" value="ENDORIBONUCLEASE-RELATED"/>
    <property type="match status" value="1"/>
</dbReference>
<dbReference type="InterPro" id="IPR035959">
    <property type="entry name" value="RutC-like_sf"/>
</dbReference>
<organism evidence="2 3">
    <name type="scientific">Pseudomonas orientalis</name>
    <dbReference type="NCBI Taxonomy" id="76758"/>
    <lineage>
        <taxon>Bacteria</taxon>
        <taxon>Pseudomonadati</taxon>
        <taxon>Pseudomonadota</taxon>
        <taxon>Gammaproteobacteria</taxon>
        <taxon>Pseudomonadales</taxon>
        <taxon>Pseudomonadaceae</taxon>
        <taxon>Pseudomonas</taxon>
    </lineage>
</organism>
<dbReference type="AlphaFoldDB" id="A0A1H2E8E6"/>